<accession>A0A6J4H1L8</accession>
<sequence>MSIAAEVTIAAPVDRVWHALRDRAELRRWHGWAADSLDAEIEEIYFAQAIVDDEKHTLITSGTRIEVSEGTRVTFAMTSPPEDPMWDGWYETIADGWVAFAQQLRFALERHPGEDRTTVYLEGPQEQAVTAAVGERYGTAGLTGTVWFRTERLLGLTVDSWGDGLLVLMPDSAVLTAYGTTPELA</sequence>
<dbReference type="AlphaFoldDB" id="A0A6J4H1L8"/>
<proteinExistence type="predicted"/>
<evidence type="ECO:0000313" key="1">
    <source>
        <dbReference type="EMBL" id="CAA9212493.1"/>
    </source>
</evidence>
<protein>
    <recommendedName>
        <fullName evidence="2">SRPBCC domain-containing protein</fullName>
    </recommendedName>
</protein>
<dbReference type="InterPro" id="IPR023393">
    <property type="entry name" value="START-like_dom_sf"/>
</dbReference>
<dbReference type="EMBL" id="CADCTP010000005">
    <property type="protein sequence ID" value="CAA9212493.1"/>
    <property type="molecule type" value="Genomic_DNA"/>
</dbReference>
<reference evidence="1" key="1">
    <citation type="submission" date="2020-02" db="EMBL/GenBank/DDBJ databases">
        <authorList>
            <person name="Meier V. D."/>
        </authorList>
    </citation>
    <scope>NUCLEOTIDE SEQUENCE</scope>
    <source>
        <strain evidence="1">AVDCRST_MAG41</strain>
    </source>
</reference>
<organism evidence="1">
    <name type="scientific">uncultured Mycobacteriales bacterium</name>
    <dbReference type="NCBI Taxonomy" id="581187"/>
    <lineage>
        <taxon>Bacteria</taxon>
        <taxon>Bacillati</taxon>
        <taxon>Actinomycetota</taxon>
        <taxon>Actinomycetes</taxon>
        <taxon>Mycobacteriales</taxon>
        <taxon>environmental samples</taxon>
    </lineage>
</organism>
<gene>
    <name evidence="1" type="ORF">AVDCRST_MAG41-47</name>
</gene>
<dbReference type="SUPFAM" id="SSF55961">
    <property type="entry name" value="Bet v1-like"/>
    <property type="match status" value="1"/>
</dbReference>
<evidence type="ECO:0008006" key="2">
    <source>
        <dbReference type="Google" id="ProtNLM"/>
    </source>
</evidence>
<name>A0A6J4H1L8_9ACTN</name>
<dbReference type="Gene3D" id="3.30.530.20">
    <property type="match status" value="1"/>
</dbReference>